<reference evidence="4" key="1">
    <citation type="journal article" date="2014" name="Int. J. Syst. Evol. Microbiol.">
        <title>Complete genome sequence of Corynebacterium casei LMG S-19264T (=DSM 44701T), isolated from a smear-ripened cheese.</title>
        <authorList>
            <consortium name="US DOE Joint Genome Institute (JGI-PGF)"/>
            <person name="Walter F."/>
            <person name="Albersmeier A."/>
            <person name="Kalinowski J."/>
            <person name="Ruckert C."/>
        </authorList>
    </citation>
    <scope>NUCLEOTIDE SEQUENCE</scope>
    <source>
        <strain evidence="4">JCM 15325</strain>
    </source>
</reference>
<dbReference type="InterPro" id="IPR048950">
    <property type="entry name" value="Ppx_GppA_C"/>
</dbReference>
<gene>
    <name evidence="4" type="ORF">GCM10007968_15470</name>
</gene>
<evidence type="ECO:0000259" key="3">
    <source>
        <dbReference type="Pfam" id="PF21447"/>
    </source>
</evidence>
<dbReference type="InterPro" id="IPR043129">
    <property type="entry name" value="ATPase_NBD"/>
</dbReference>
<proteinExistence type="inferred from homology"/>
<dbReference type="RefSeq" id="WP_188802519.1">
    <property type="nucleotide sequence ID" value="NZ_BMOK01000005.1"/>
</dbReference>
<sequence length="518" mass="58590">MEILQKHAMIDIGSNSIRLVVIGIDKNFFFEELHNFKAVARLSDYIDANDNLDQEGISILLTVLKRFQSILGREKNVTVVDAVATAAMRKAKNRDRVFALVKKQTGLAIRLLPGLKEAYYGYYAIINSTFIENGISIDIGGGSTEVTMFLNRKLIHAHSFSFGAVTLYNTFYASGDINAGKMLELFLIKTFSQFDWLINQELPVIGIGGSARNLARIDQIQEHYPMVGLHQYTMPRERLSELTNTLASMTVEARESMDGLSKDRADIILPAAVVINTLVGLNHGHAFMLSGEGIREGVFYEWLLGARGVNQIPYVLNESIRHLRKNFNLDANHTSYVKALAFQIFDGISPVIERKFSEKRTAWILSHSADLAYIGEYVNNESSSAHTFYLLTNININGISHHDRLAIALIASFKSRANLLDFAAPFQKMVTKEELRLYETLGAVLRLAHDFDRTRQHVVDEVKVKISRKKPLQLSAYYHDDPFFEDQAAQKHKKHLERALQMPVAITFKERAGHLFKR</sequence>
<dbReference type="Gene3D" id="3.30.420.150">
    <property type="entry name" value="Exopolyphosphatase. Domain 2"/>
    <property type="match status" value="1"/>
</dbReference>
<dbReference type="SUPFAM" id="SSF109604">
    <property type="entry name" value="HD-domain/PDEase-like"/>
    <property type="match status" value="1"/>
</dbReference>
<dbReference type="EMBL" id="BMOK01000005">
    <property type="protein sequence ID" value="GGL52299.1"/>
    <property type="molecule type" value="Genomic_DNA"/>
</dbReference>
<evidence type="ECO:0000259" key="2">
    <source>
        <dbReference type="Pfam" id="PF02541"/>
    </source>
</evidence>
<evidence type="ECO:0000313" key="4">
    <source>
        <dbReference type="EMBL" id="GGL52299.1"/>
    </source>
</evidence>
<feature type="domain" description="Ppx/GppA phosphatase N-terminal" evidence="2">
    <location>
        <begin position="25"/>
        <end position="304"/>
    </location>
</feature>
<dbReference type="CDD" id="cd24052">
    <property type="entry name" value="ASKHA_NBD_HpPPX-GppA-like"/>
    <property type="match status" value="1"/>
</dbReference>
<evidence type="ECO:0000256" key="1">
    <source>
        <dbReference type="ARBA" id="ARBA00007125"/>
    </source>
</evidence>
<dbReference type="Gene3D" id="3.30.420.40">
    <property type="match status" value="1"/>
</dbReference>
<dbReference type="Pfam" id="PF21447">
    <property type="entry name" value="Ppx-GppA_III"/>
    <property type="match status" value="1"/>
</dbReference>
<dbReference type="PANTHER" id="PTHR30005:SF0">
    <property type="entry name" value="RETROGRADE REGULATION PROTEIN 2"/>
    <property type="match status" value="1"/>
</dbReference>
<dbReference type="Proteomes" id="UP000654670">
    <property type="component" value="Unassembled WGS sequence"/>
</dbReference>
<keyword evidence="5" id="KW-1185">Reference proteome</keyword>
<dbReference type="Pfam" id="PF02541">
    <property type="entry name" value="Ppx-GppA"/>
    <property type="match status" value="1"/>
</dbReference>
<protein>
    <submittedName>
        <fullName evidence="4">Exopolyphosphatase</fullName>
    </submittedName>
</protein>
<dbReference type="AlphaFoldDB" id="A0A917S1M2"/>
<comment type="similarity">
    <text evidence="1">Belongs to the GppA/Ppx family.</text>
</comment>
<dbReference type="Gene3D" id="1.10.3210.10">
    <property type="entry name" value="Hypothetical protein af1432"/>
    <property type="match status" value="1"/>
</dbReference>
<name>A0A917S1M2_9BACL</name>
<feature type="domain" description="Ppx/GppA phosphatase C-terminal" evidence="3">
    <location>
        <begin position="318"/>
        <end position="470"/>
    </location>
</feature>
<evidence type="ECO:0000313" key="5">
    <source>
        <dbReference type="Proteomes" id="UP000654670"/>
    </source>
</evidence>
<organism evidence="4 5">
    <name type="scientific">Sporolactobacillus putidus</name>
    <dbReference type="NCBI Taxonomy" id="492735"/>
    <lineage>
        <taxon>Bacteria</taxon>
        <taxon>Bacillati</taxon>
        <taxon>Bacillota</taxon>
        <taxon>Bacilli</taxon>
        <taxon>Bacillales</taxon>
        <taxon>Sporolactobacillaceae</taxon>
        <taxon>Sporolactobacillus</taxon>
    </lineage>
</organism>
<dbReference type="GO" id="GO:0006357">
    <property type="term" value="P:regulation of transcription by RNA polymerase II"/>
    <property type="evidence" value="ECO:0007669"/>
    <property type="project" value="TreeGrafter"/>
</dbReference>
<dbReference type="SUPFAM" id="SSF53067">
    <property type="entry name" value="Actin-like ATPase domain"/>
    <property type="match status" value="2"/>
</dbReference>
<comment type="caution">
    <text evidence="4">The sequence shown here is derived from an EMBL/GenBank/DDBJ whole genome shotgun (WGS) entry which is preliminary data.</text>
</comment>
<dbReference type="InterPro" id="IPR050273">
    <property type="entry name" value="GppA/Ppx_hydrolase"/>
</dbReference>
<accession>A0A917S1M2</accession>
<dbReference type="PANTHER" id="PTHR30005">
    <property type="entry name" value="EXOPOLYPHOSPHATASE"/>
    <property type="match status" value="1"/>
</dbReference>
<dbReference type="InterPro" id="IPR003695">
    <property type="entry name" value="Ppx_GppA_N"/>
</dbReference>
<reference evidence="4" key="2">
    <citation type="submission" date="2020-09" db="EMBL/GenBank/DDBJ databases">
        <authorList>
            <person name="Sun Q."/>
            <person name="Ohkuma M."/>
        </authorList>
    </citation>
    <scope>NUCLEOTIDE SEQUENCE</scope>
    <source>
        <strain evidence="4">JCM 15325</strain>
    </source>
</reference>